<sequence length="67" mass="6992">MFGMKLFSTAALTLLFVAMGASAATCTSDDEAPLASSAVLVFPPTRADAELPSHLTPVMDQSAKRPH</sequence>
<keyword evidence="3" id="KW-1185">Reference proteome</keyword>
<dbReference type="Proteomes" id="UP000518752">
    <property type="component" value="Unassembled WGS sequence"/>
</dbReference>
<comment type="caution">
    <text evidence="2">The sequence shown here is derived from an EMBL/GenBank/DDBJ whole genome shotgun (WGS) entry which is preliminary data.</text>
</comment>
<feature type="chain" id="PRO_5034416422" evidence="1">
    <location>
        <begin position="24"/>
        <end position="67"/>
    </location>
</feature>
<evidence type="ECO:0000313" key="3">
    <source>
        <dbReference type="Proteomes" id="UP000518752"/>
    </source>
</evidence>
<evidence type="ECO:0000256" key="1">
    <source>
        <dbReference type="SAM" id="SignalP"/>
    </source>
</evidence>
<reference evidence="2 3" key="1">
    <citation type="journal article" date="2020" name="ISME J.">
        <title>Uncovering the hidden diversity of litter-decomposition mechanisms in mushroom-forming fungi.</title>
        <authorList>
            <person name="Floudas D."/>
            <person name="Bentzer J."/>
            <person name="Ahren D."/>
            <person name="Johansson T."/>
            <person name="Persson P."/>
            <person name="Tunlid A."/>
        </authorList>
    </citation>
    <scope>NUCLEOTIDE SEQUENCE [LARGE SCALE GENOMIC DNA]</scope>
    <source>
        <strain evidence="2 3">CBS 406.79</strain>
    </source>
</reference>
<gene>
    <name evidence="2" type="ORF">D9757_011814</name>
</gene>
<evidence type="ECO:0000313" key="2">
    <source>
        <dbReference type="EMBL" id="KAF5364547.1"/>
    </source>
</evidence>
<proteinExistence type="predicted"/>
<accession>A0A8H5GGE5</accession>
<name>A0A8H5GGE5_9AGAR</name>
<dbReference type="EMBL" id="JAACJN010000184">
    <property type="protein sequence ID" value="KAF5364547.1"/>
    <property type="molecule type" value="Genomic_DNA"/>
</dbReference>
<organism evidence="2 3">
    <name type="scientific">Collybiopsis confluens</name>
    <dbReference type="NCBI Taxonomy" id="2823264"/>
    <lineage>
        <taxon>Eukaryota</taxon>
        <taxon>Fungi</taxon>
        <taxon>Dikarya</taxon>
        <taxon>Basidiomycota</taxon>
        <taxon>Agaricomycotina</taxon>
        <taxon>Agaricomycetes</taxon>
        <taxon>Agaricomycetidae</taxon>
        <taxon>Agaricales</taxon>
        <taxon>Marasmiineae</taxon>
        <taxon>Omphalotaceae</taxon>
        <taxon>Collybiopsis</taxon>
    </lineage>
</organism>
<feature type="signal peptide" evidence="1">
    <location>
        <begin position="1"/>
        <end position="23"/>
    </location>
</feature>
<protein>
    <submittedName>
        <fullName evidence="2">Uncharacterized protein</fullName>
    </submittedName>
</protein>
<dbReference type="AlphaFoldDB" id="A0A8H5GGE5"/>
<keyword evidence="1" id="KW-0732">Signal</keyword>